<keyword evidence="14" id="KW-1185">Reference proteome</keyword>
<feature type="transmembrane region" description="Helical" evidence="11">
    <location>
        <begin position="115"/>
        <end position="135"/>
    </location>
</feature>
<keyword evidence="8 11" id="KW-1133">Transmembrane helix</keyword>
<feature type="transmembrane region" description="Helical" evidence="11">
    <location>
        <begin position="84"/>
        <end position="103"/>
    </location>
</feature>
<reference evidence="13 14" key="1">
    <citation type="journal article" date="2014" name="BMC Genomics">
        <title>Comparative genome sequencing reveals chemotype-specific gene clusters in the toxigenic black mold Stachybotrys.</title>
        <authorList>
            <person name="Semeiks J."/>
            <person name="Borek D."/>
            <person name="Otwinowski Z."/>
            <person name="Grishin N.V."/>
        </authorList>
    </citation>
    <scope>NUCLEOTIDE SEQUENCE [LARGE SCALE GENOMIC DNA]</scope>
    <source>
        <strain evidence="14">CBS 109288 / IBT 7711</strain>
    </source>
</reference>
<dbReference type="PROSITE" id="PS50939">
    <property type="entry name" value="CYTOCHROME_B561"/>
    <property type="match status" value="1"/>
</dbReference>
<dbReference type="AlphaFoldDB" id="A0A084AQ65"/>
<dbReference type="Pfam" id="PF03188">
    <property type="entry name" value="Cytochrom_B561"/>
    <property type="match status" value="1"/>
</dbReference>
<sequence length="254" mass="27479">MASATGIPEQRLGDDSVRSAGLAQDETEPLLGRPGDAAQHQGASFFGNLVLGTGLIAEVAVILLFILVWVSVLTNPVILFSGHPLAQSFAILLLVQSILTLQPTHTAEQKRAGQWIHASLNLVALATLIAGVTIIEYNKVASHGVHFHSVHGYLGVITSIVLVLQYFVGFTMWAAPSLYGGVDKAKSIWKYHRYSGYVVLVLLLATVTSATQTPYNENVLKIKLWATLVLSVFILIGVFPRIQKQKLGFKPATQ</sequence>
<dbReference type="Proteomes" id="UP000028045">
    <property type="component" value="Unassembled WGS sequence"/>
</dbReference>
<evidence type="ECO:0000256" key="5">
    <source>
        <dbReference type="ARBA" id="ARBA00022692"/>
    </source>
</evidence>
<dbReference type="PANTHER" id="PTHR15422">
    <property type="entry name" value="OS05G0565100 PROTEIN"/>
    <property type="match status" value="1"/>
</dbReference>
<keyword evidence="10 11" id="KW-0472">Membrane</keyword>
<dbReference type="PANTHER" id="PTHR15422:SF45">
    <property type="entry name" value="CYTOCHROME B561 DOMAIN-CONTAINING PROTEIN"/>
    <property type="match status" value="1"/>
</dbReference>
<feature type="transmembrane region" description="Helical" evidence="11">
    <location>
        <begin position="224"/>
        <end position="242"/>
    </location>
</feature>
<evidence type="ECO:0000256" key="7">
    <source>
        <dbReference type="ARBA" id="ARBA00022982"/>
    </source>
</evidence>
<feature type="transmembrane region" description="Helical" evidence="11">
    <location>
        <begin position="155"/>
        <end position="182"/>
    </location>
</feature>
<evidence type="ECO:0000256" key="6">
    <source>
        <dbReference type="ARBA" id="ARBA00022723"/>
    </source>
</evidence>
<evidence type="ECO:0000256" key="8">
    <source>
        <dbReference type="ARBA" id="ARBA00022989"/>
    </source>
</evidence>
<dbReference type="SMART" id="SM00665">
    <property type="entry name" value="B561"/>
    <property type="match status" value="1"/>
</dbReference>
<keyword evidence="4" id="KW-0349">Heme</keyword>
<evidence type="ECO:0000256" key="3">
    <source>
        <dbReference type="ARBA" id="ARBA00022448"/>
    </source>
</evidence>
<keyword evidence="7" id="KW-0249">Electron transport</keyword>
<dbReference type="Gene3D" id="1.20.120.1770">
    <property type="match status" value="1"/>
</dbReference>
<organism evidence="13 14">
    <name type="scientific">Stachybotrys chartarum (strain CBS 109288 / IBT 7711)</name>
    <name type="common">Toxic black mold</name>
    <name type="synonym">Stilbospora chartarum</name>
    <dbReference type="NCBI Taxonomy" id="1280523"/>
    <lineage>
        <taxon>Eukaryota</taxon>
        <taxon>Fungi</taxon>
        <taxon>Dikarya</taxon>
        <taxon>Ascomycota</taxon>
        <taxon>Pezizomycotina</taxon>
        <taxon>Sordariomycetes</taxon>
        <taxon>Hypocreomycetidae</taxon>
        <taxon>Hypocreales</taxon>
        <taxon>Stachybotryaceae</taxon>
        <taxon>Stachybotrys</taxon>
    </lineage>
</organism>
<evidence type="ECO:0000256" key="4">
    <source>
        <dbReference type="ARBA" id="ARBA00022617"/>
    </source>
</evidence>
<accession>A0A084AQ65</accession>
<dbReference type="GO" id="GO:0046872">
    <property type="term" value="F:metal ion binding"/>
    <property type="evidence" value="ECO:0007669"/>
    <property type="project" value="UniProtKB-KW"/>
</dbReference>
<evidence type="ECO:0000256" key="2">
    <source>
        <dbReference type="ARBA" id="ARBA00004141"/>
    </source>
</evidence>
<evidence type="ECO:0000256" key="9">
    <source>
        <dbReference type="ARBA" id="ARBA00023004"/>
    </source>
</evidence>
<dbReference type="EMBL" id="KL648619">
    <property type="protein sequence ID" value="KEY67444.1"/>
    <property type="molecule type" value="Genomic_DNA"/>
</dbReference>
<keyword evidence="6" id="KW-0479">Metal-binding</keyword>
<dbReference type="InterPro" id="IPR045150">
    <property type="entry name" value="CYB561D1/2"/>
</dbReference>
<evidence type="ECO:0000256" key="10">
    <source>
        <dbReference type="ARBA" id="ARBA00023136"/>
    </source>
</evidence>
<evidence type="ECO:0000256" key="1">
    <source>
        <dbReference type="ARBA" id="ARBA00001970"/>
    </source>
</evidence>
<comment type="subcellular location">
    <subcellularLocation>
        <location evidence="2">Membrane</location>
        <topology evidence="2">Multi-pass membrane protein</topology>
    </subcellularLocation>
</comment>
<feature type="domain" description="Cytochrome b561" evidence="12">
    <location>
        <begin position="47"/>
        <end position="245"/>
    </location>
</feature>
<feature type="transmembrane region" description="Helical" evidence="11">
    <location>
        <begin position="194"/>
        <end position="212"/>
    </location>
</feature>
<evidence type="ECO:0000256" key="11">
    <source>
        <dbReference type="SAM" id="Phobius"/>
    </source>
</evidence>
<gene>
    <name evidence="13" type="ORF">S7711_05971</name>
</gene>
<evidence type="ECO:0000313" key="13">
    <source>
        <dbReference type="EMBL" id="KEY67444.1"/>
    </source>
</evidence>
<evidence type="ECO:0000259" key="12">
    <source>
        <dbReference type="PROSITE" id="PS50939"/>
    </source>
</evidence>
<dbReference type="GO" id="GO:0016020">
    <property type="term" value="C:membrane"/>
    <property type="evidence" value="ECO:0007669"/>
    <property type="project" value="UniProtKB-SubCell"/>
</dbReference>
<keyword evidence="3" id="KW-0813">Transport</keyword>
<dbReference type="HOGENOM" id="CLU_090067_1_0_1"/>
<keyword evidence="5 11" id="KW-0812">Transmembrane</keyword>
<dbReference type="InterPro" id="IPR006593">
    <property type="entry name" value="Cyt_b561/ferric_Rdtase_TM"/>
</dbReference>
<keyword evidence="9" id="KW-0408">Iron</keyword>
<name>A0A084AQ65_STACB</name>
<feature type="transmembrane region" description="Helical" evidence="11">
    <location>
        <begin position="49"/>
        <end position="72"/>
    </location>
</feature>
<dbReference type="CDD" id="cd08761">
    <property type="entry name" value="Cyt_b561_CYB561D2_like"/>
    <property type="match status" value="1"/>
</dbReference>
<dbReference type="OrthoDB" id="432881at2759"/>
<dbReference type="GO" id="GO:0140575">
    <property type="term" value="F:transmembrane monodehydroascorbate reductase activity"/>
    <property type="evidence" value="ECO:0007669"/>
    <property type="project" value="InterPro"/>
</dbReference>
<protein>
    <recommendedName>
        <fullName evidence="12">Cytochrome b561 domain-containing protein</fullName>
    </recommendedName>
</protein>
<evidence type="ECO:0000313" key="14">
    <source>
        <dbReference type="Proteomes" id="UP000028045"/>
    </source>
</evidence>
<proteinExistence type="predicted"/>
<comment type="cofactor">
    <cofactor evidence="1">
        <name>heme b</name>
        <dbReference type="ChEBI" id="CHEBI:60344"/>
    </cofactor>
</comment>